<keyword evidence="2" id="KW-0255">Endonuclease</keyword>
<name>A0A239HJW0_9BACT</name>
<proteinExistence type="predicted"/>
<accession>A0A239HJW0</accession>
<dbReference type="InterPro" id="IPR052892">
    <property type="entry name" value="NA-targeting_endonuclease"/>
</dbReference>
<sequence length="308" mass="34642">MRDCIICKESFAPKTVKHLTCSAKCSKANKLAKWYAKIGKATCVTCGVEFQPKSPVNPEQGKLNRYCSLKCRSNDPAFFEKRGHALRLIPARKGQNYSYVHFNKCRVCFNLFTAKYKAKALCSDECRKVEYAAYLESQRQSQRQYAESVYKPKEFNCKECGKAFTTVYGDKRKEYCSTRCSKKHLGRVAKGKRRARIRGQDYESVNPFKVFIRDKWKCRICGINTPKKLRGTIEPNAPELDHIIPVAQGGSHTYSNVQCACRACNSKKSDKVIGQLPLILPGGRGIQSSALFAHITVAPARKIGVSSA</sequence>
<dbReference type="PANTHER" id="PTHR33877">
    <property type="entry name" value="SLL1193 PROTEIN"/>
    <property type="match status" value="1"/>
</dbReference>
<evidence type="ECO:0000313" key="2">
    <source>
        <dbReference type="EMBL" id="SNS81637.1"/>
    </source>
</evidence>
<dbReference type="SMART" id="SM00507">
    <property type="entry name" value="HNHc"/>
    <property type="match status" value="1"/>
</dbReference>
<dbReference type="Gene3D" id="1.10.30.50">
    <property type="match status" value="1"/>
</dbReference>
<dbReference type="PANTHER" id="PTHR33877:SF2">
    <property type="entry name" value="OS07G0170200 PROTEIN"/>
    <property type="match status" value="1"/>
</dbReference>
<dbReference type="CDD" id="cd00085">
    <property type="entry name" value="HNHc"/>
    <property type="match status" value="1"/>
</dbReference>
<feature type="domain" description="HNH nuclease" evidence="1">
    <location>
        <begin position="207"/>
        <end position="266"/>
    </location>
</feature>
<dbReference type="InterPro" id="IPR002711">
    <property type="entry name" value="HNH"/>
</dbReference>
<evidence type="ECO:0000259" key="1">
    <source>
        <dbReference type="SMART" id="SM00507"/>
    </source>
</evidence>
<keyword evidence="2" id="KW-0378">Hydrolase</keyword>
<dbReference type="GO" id="GO:0004519">
    <property type="term" value="F:endonuclease activity"/>
    <property type="evidence" value="ECO:0007669"/>
    <property type="project" value="UniProtKB-KW"/>
</dbReference>
<dbReference type="GO" id="GO:0003676">
    <property type="term" value="F:nucleic acid binding"/>
    <property type="evidence" value="ECO:0007669"/>
    <property type="project" value="InterPro"/>
</dbReference>
<dbReference type="Proteomes" id="UP000198432">
    <property type="component" value="Unassembled WGS sequence"/>
</dbReference>
<dbReference type="GO" id="GO:0008270">
    <property type="term" value="F:zinc ion binding"/>
    <property type="evidence" value="ECO:0007669"/>
    <property type="project" value="InterPro"/>
</dbReference>
<dbReference type="AlphaFoldDB" id="A0A239HJW0"/>
<dbReference type="EMBL" id="FZOQ01000014">
    <property type="protein sequence ID" value="SNS81637.1"/>
    <property type="molecule type" value="Genomic_DNA"/>
</dbReference>
<dbReference type="Pfam" id="PF01844">
    <property type="entry name" value="HNH"/>
    <property type="match status" value="1"/>
</dbReference>
<protein>
    <submittedName>
        <fullName evidence="2">HNH endonuclease</fullName>
    </submittedName>
</protein>
<reference evidence="3" key="1">
    <citation type="submission" date="2017-06" db="EMBL/GenBank/DDBJ databases">
        <authorList>
            <person name="Varghese N."/>
            <person name="Submissions S."/>
        </authorList>
    </citation>
    <scope>NUCLEOTIDE SEQUENCE [LARGE SCALE GENOMIC DNA]</scope>
    <source>
        <strain evidence="3">NKM1</strain>
    </source>
</reference>
<keyword evidence="3" id="KW-1185">Reference proteome</keyword>
<gene>
    <name evidence="2" type="ORF">SAMN06296052_11424</name>
</gene>
<keyword evidence="2" id="KW-0540">Nuclease</keyword>
<evidence type="ECO:0000313" key="3">
    <source>
        <dbReference type="Proteomes" id="UP000198432"/>
    </source>
</evidence>
<organism evidence="2 3">
    <name type="scientific">Pontibacter ummariensis</name>
    <dbReference type="NCBI Taxonomy" id="1610492"/>
    <lineage>
        <taxon>Bacteria</taxon>
        <taxon>Pseudomonadati</taxon>
        <taxon>Bacteroidota</taxon>
        <taxon>Cytophagia</taxon>
        <taxon>Cytophagales</taxon>
        <taxon>Hymenobacteraceae</taxon>
        <taxon>Pontibacter</taxon>
    </lineage>
</organism>
<dbReference type="InterPro" id="IPR003615">
    <property type="entry name" value="HNH_nuc"/>
</dbReference>